<evidence type="ECO:0000256" key="5">
    <source>
        <dbReference type="SAM" id="MobiDB-lite"/>
    </source>
</evidence>
<dbReference type="GO" id="GO:0071944">
    <property type="term" value="C:cell periphery"/>
    <property type="evidence" value="ECO:0007669"/>
    <property type="project" value="UniProtKB-ARBA"/>
</dbReference>
<sequence>MAAPSQEFPSWLTPSVSIITDAAGIPISTSTTVLFLPLTYFGPSIPLGPDWIYGGLTSPGSTPTASSTDTTAESTTETTLTTSFSTPSTAIPTSSEFSSVSLSSSFASSLSSSGGSSLIPSGSTTAPSSTASAAPAPVGSSGLPRGQLIGVIVAGILGVIFLFVFAIVMYLWCKGRPNRLSRTRFSMITPIEDDYLVVGPGGRSPGEGSPRHSGEEADPFLQRSRAAAVGAGVVASPGASDMKEVPSEMGSRPRIVPRVAVPGVPSGSLSSSGSSNNSGYGEVVRDSRLRLPPDDDFSNRGPPEEQVLCNVPAEAEPPAHATIPESEQEGPIQRRILTPAELERLEAETQALDERPGTHDLKDVWAYTALTPPPRLVDPEKAAARSRSPFRPADSFDSQRSLEPEESATLLTARRVKVQHIPPARSPLSEELGSPSRQSGGFLGSLGLGSLRPSSWFKKTESPRTSQYGHTSFTGVPLSDNDLESGRSMLTPQMAEGYGTRRPMVGFGSDGERPISGVSARSNASGGTVYHDANSSLPGTPRLTPLPRAITPSEPQSVPEHRWASNSSMAPPAYEDPFDAISSTIRSVNTNTNVSQNFSSTLDILDMPAPSAVSPFTSSSSLRDTASGSTRVHTIPYPPGLEIPTPKVWTDMSTGATPSPGSFAAVHSSDNEAGISIDVLEEAPPSARPGWRDLARVGNVHERRSTFGLPIESPVVISEQGSLFSMRSDYNHPSRASGSAPNSIQRDLSGSIGSGSSQPSAARTGSSGAYSIAHSLGRNGSISSDDQRRRGLFSPALSAFGHDGRGSDSGFSPVASVHLVPERASRGSGHGAEREPSSPLSPSLQLNTPWAAGLGHDWTPT</sequence>
<feature type="compositionally biased region" description="Basic and acidic residues" evidence="5">
    <location>
        <begin position="820"/>
        <end position="836"/>
    </location>
</feature>
<feature type="region of interest" description="Disordered" evidence="5">
    <location>
        <begin position="371"/>
        <end position="445"/>
    </location>
</feature>
<evidence type="ECO:0000256" key="4">
    <source>
        <dbReference type="ARBA" id="ARBA00023136"/>
    </source>
</evidence>
<feature type="region of interest" description="Disordered" evidence="5">
    <location>
        <begin position="114"/>
        <end position="139"/>
    </location>
</feature>
<dbReference type="STRING" id="68775.A0A5C3LPB5"/>
<feature type="compositionally biased region" description="Low complexity" evidence="5">
    <location>
        <begin position="385"/>
        <end position="396"/>
    </location>
</feature>
<feature type="region of interest" description="Disordered" evidence="5">
    <location>
        <begin position="235"/>
        <end position="305"/>
    </location>
</feature>
<name>A0A5C3LPB5_9AGAR</name>
<accession>A0A5C3LPB5</accession>
<feature type="compositionally biased region" description="Basic and acidic residues" evidence="5">
    <location>
        <begin position="283"/>
        <end position="293"/>
    </location>
</feature>
<gene>
    <name evidence="7" type="ORF">BDQ12DRAFT_689558</name>
</gene>
<feature type="compositionally biased region" description="Polar residues" evidence="5">
    <location>
        <begin position="463"/>
        <end position="474"/>
    </location>
</feature>
<dbReference type="PANTHER" id="PTHR15549:SF30">
    <property type="entry name" value="MID2 DOMAIN-CONTAINING PROTEIN"/>
    <property type="match status" value="1"/>
</dbReference>
<evidence type="ECO:0000313" key="8">
    <source>
        <dbReference type="Proteomes" id="UP000308652"/>
    </source>
</evidence>
<evidence type="ECO:0000256" key="1">
    <source>
        <dbReference type="ARBA" id="ARBA00004167"/>
    </source>
</evidence>
<feature type="compositionally biased region" description="Low complexity" evidence="5">
    <location>
        <begin position="266"/>
        <end position="279"/>
    </location>
</feature>
<feature type="compositionally biased region" description="Polar residues" evidence="5">
    <location>
        <begin position="734"/>
        <end position="748"/>
    </location>
</feature>
<feature type="compositionally biased region" description="Low complexity" evidence="5">
    <location>
        <begin position="537"/>
        <end position="548"/>
    </location>
</feature>
<feature type="region of interest" description="Disordered" evidence="5">
    <location>
        <begin position="60"/>
        <end position="93"/>
    </location>
</feature>
<feature type="region of interest" description="Disordered" evidence="5">
    <location>
        <begin position="728"/>
        <end position="767"/>
    </location>
</feature>
<keyword evidence="3 6" id="KW-1133">Transmembrane helix</keyword>
<dbReference type="EMBL" id="ML213630">
    <property type="protein sequence ID" value="TFK34602.1"/>
    <property type="molecule type" value="Genomic_DNA"/>
</dbReference>
<dbReference type="AlphaFoldDB" id="A0A5C3LPB5"/>
<evidence type="ECO:0000256" key="3">
    <source>
        <dbReference type="ARBA" id="ARBA00022989"/>
    </source>
</evidence>
<dbReference type="GO" id="GO:0016020">
    <property type="term" value="C:membrane"/>
    <property type="evidence" value="ECO:0007669"/>
    <property type="project" value="UniProtKB-SubCell"/>
</dbReference>
<feature type="compositionally biased region" description="Polar residues" evidence="5">
    <location>
        <begin position="758"/>
        <end position="767"/>
    </location>
</feature>
<keyword evidence="2 6" id="KW-0812">Transmembrane</keyword>
<feature type="region of interest" description="Disordered" evidence="5">
    <location>
        <begin position="457"/>
        <end position="481"/>
    </location>
</feature>
<evidence type="ECO:0000313" key="7">
    <source>
        <dbReference type="EMBL" id="TFK34602.1"/>
    </source>
</evidence>
<keyword evidence="4 6" id="KW-0472">Membrane</keyword>
<proteinExistence type="predicted"/>
<dbReference type="PANTHER" id="PTHR15549">
    <property type="entry name" value="PAIRED IMMUNOGLOBULIN-LIKE TYPE 2 RECEPTOR"/>
    <property type="match status" value="1"/>
</dbReference>
<reference evidence="7 8" key="1">
    <citation type="journal article" date="2019" name="Nat. Ecol. Evol.">
        <title>Megaphylogeny resolves global patterns of mushroom evolution.</title>
        <authorList>
            <person name="Varga T."/>
            <person name="Krizsan K."/>
            <person name="Foldi C."/>
            <person name="Dima B."/>
            <person name="Sanchez-Garcia M."/>
            <person name="Sanchez-Ramirez S."/>
            <person name="Szollosi G.J."/>
            <person name="Szarkandi J.G."/>
            <person name="Papp V."/>
            <person name="Albert L."/>
            <person name="Andreopoulos W."/>
            <person name="Angelini C."/>
            <person name="Antonin V."/>
            <person name="Barry K.W."/>
            <person name="Bougher N.L."/>
            <person name="Buchanan P."/>
            <person name="Buyck B."/>
            <person name="Bense V."/>
            <person name="Catcheside P."/>
            <person name="Chovatia M."/>
            <person name="Cooper J."/>
            <person name="Damon W."/>
            <person name="Desjardin D."/>
            <person name="Finy P."/>
            <person name="Geml J."/>
            <person name="Haridas S."/>
            <person name="Hughes K."/>
            <person name="Justo A."/>
            <person name="Karasinski D."/>
            <person name="Kautmanova I."/>
            <person name="Kiss B."/>
            <person name="Kocsube S."/>
            <person name="Kotiranta H."/>
            <person name="LaButti K.M."/>
            <person name="Lechner B.E."/>
            <person name="Liimatainen K."/>
            <person name="Lipzen A."/>
            <person name="Lukacs Z."/>
            <person name="Mihaltcheva S."/>
            <person name="Morgado L.N."/>
            <person name="Niskanen T."/>
            <person name="Noordeloos M.E."/>
            <person name="Ohm R.A."/>
            <person name="Ortiz-Santana B."/>
            <person name="Ovrebo C."/>
            <person name="Racz N."/>
            <person name="Riley R."/>
            <person name="Savchenko A."/>
            <person name="Shiryaev A."/>
            <person name="Soop K."/>
            <person name="Spirin V."/>
            <person name="Szebenyi C."/>
            <person name="Tomsovsky M."/>
            <person name="Tulloss R.E."/>
            <person name="Uehling J."/>
            <person name="Grigoriev I.V."/>
            <person name="Vagvolgyi C."/>
            <person name="Papp T."/>
            <person name="Martin F.M."/>
            <person name="Miettinen O."/>
            <person name="Hibbett D.S."/>
            <person name="Nagy L.G."/>
        </authorList>
    </citation>
    <scope>NUCLEOTIDE SEQUENCE [LARGE SCALE GENOMIC DNA]</scope>
    <source>
        <strain evidence="7 8">CBS 166.37</strain>
    </source>
</reference>
<dbReference type="Proteomes" id="UP000308652">
    <property type="component" value="Unassembled WGS sequence"/>
</dbReference>
<dbReference type="InterPro" id="IPR051694">
    <property type="entry name" value="Immunoregulatory_rcpt-like"/>
</dbReference>
<feature type="region of interest" description="Disordered" evidence="5">
    <location>
        <begin position="614"/>
        <end position="639"/>
    </location>
</feature>
<evidence type="ECO:0000256" key="2">
    <source>
        <dbReference type="ARBA" id="ARBA00022692"/>
    </source>
</evidence>
<evidence type="ECO:0000256" key="6">
    <source>
        <dbReference type="SAM" id="Phobius"/>
    </source>
</evidence>
<dbReference type="OrthoDB" id="2563978at2759"/>
<feature type="region of interest" description="Disordered" evidence="5">
    <location>
        <begin position="802"/>
        <end position="861"/>
    </location>
</feature>
<feature type="region of interest" description="Disordered" evidence="5">
    <location>
        <begin position="198"/>
        <end position="218"/>
    </location>
</feature>
<feature type="region of interest" description="Disordered" evidence="5">
    <location>
        <begin position="520"/>
        <end position="575"/>
    </location>
</feature>
<feature type="compositionally biased region" description="Low complexity" evidence="5">
    <location>
        <begin position="837"/>
        <end position="846"/>
    </location>
</feature>
<organism evidence="7 8">
    <name type="scientific">Crucibulum laeve</name>
    <dbReference type="NCBI Taxonomy" id="68775"/>
    <lineage>
        <taxon>Eukaryota</taxon>
        <taxon>Fungi</taxon>
        <taxon>Dikarya</taxon>
        <taxon>Basidiomycota</taxon>
        <taxon>Agaricomycotina</taxon>
        <taxon>Agaricomycetes</taxon>
        <taxon>Agaricomycetidae</taxon>
        <taxon>Agaricales</taxon>
        <taxon>Agaricineae</taxon>
        <taxon>Nidulariaceae</taxon>
        <taxon>Crucibulum</taxon>
    </lineage>
</organism>
<comment type="subcellular location">
    <subcellularLocation>
        <location evidence="1">Membrane</location>
        <topology evidence="1">Single-pass membrane protein</topology>
    </subcellularLocation>
</comment>
<keyword evidence="8" id="KW-1185">Reference proteome</keyword>
<feature type="compositionally biased region" description="Polar residues" evidence="5">
    <location>
        <begin position="622"/>
        <end position="632"/>
    </location>
</feature>
<protein>
    <submittedName>
        <fullName evidence="7">Uncharacterized protein</fullName>
    </submittedName>
</protein>
<feature type="transmembrane region" description="Helical" evidence="6">
    <location>
        <begin position="148"/>
        <end position="172"/>
    </location>
</feature>